<evidence type="ECO:0000313" key="10">
    <source>
        <dbReference type="EMBL" id="NFN34676.1"/>
    </source>
</evidence>
<evidence type="ECO:0000313" key="13">
    <source>
        <dbReference type="Proteomes" id="UP000476820"/>
    </source>
</evidence>
<evidence type="ECO:0000313" key="9">
    <source>
        <dbReference type="EMBL" id="NFF87405.1"/>
    </source>
</evidence>
<comment type="caution">
    <text evidence="9">The sequence shown here is derived from an EMBL/GenBank/DDBJ whole genome shotgun (WGS) entry which is preliminary data.</text>
</comment>
<dbReference type="PANTHER" id="PTHR30176:SF3">
    <property type="entry name" value="FERREDOXIN-TYPE PROTEIN NAPH"/>
    <property type="match status" value="1"/>
</dbReference>
<dbReference type="EMBL" id="SWVK01000006">
    <property type="protein sequence ID" value="NFN34676.1"/>
    <property type="molecule type" value="Genomic_DNA"/>
</dbReference>
<feature type="transmembrane region" description="Helical" evidence="7">
    <location>
        <begin position="12"/>
        <end position="43"/>
    </location>
</feature>
<feature type="transmembrane region" description="Helical" evidence="7">
    <location>
        <begin position="112"/>
        <end position="133"/>
    </location>
</feature>
<dbReference type="Proteomes" id="UP000486903">
    <property type="component" value="Unassembled WGS sequence"/>
</dbReference>
<evidence type="ECO:0000256" key="4">
    <source>
        <dbReference type="ARBA" id="ARBA00022982"/>
    </source>
</evidence>
<keyword evidence="1" id="KW-0813">Transport</keyword>
<organism evidence="9 13">
    <name type="scientific">Clostridium botulinum</name>
    <dbReference type="NCBI Taxonomy" id="1491"/>
    <lineage>
        <taxon>Bacteria</taxon>
        <taxon>Bacillati</taxon>
        <taxon>Bacillota</taxon>
        <taxon>Clostridia</taxon>
        <taxon>Eubacteriales</taxon>
        <taxon>Clostridiaceae</taxon>
        <taxon>Clostridium</taxon>
    </lineage>
</organism>
<evidence type="ECO:0000256" key="6">
    <source>
        <dbReference type="ARBA" id="ARBA00023014"/>
    </source>
</evidence>
<keyword evidence="7" id="KW-0472">Membrane</keyword>
<keyword evidence="3" id="KW-0479">Metal-binding</keyword>
<dbReference type="InterPro" id="IPR051684">
    <property type="entry name" value="Electron_Trans/Redox"/>
</dbReference>
<dbReference type="OrthoDB" id="9786132at2"/>
<dbReference type="GO" id="GO:0046872">
    <property type="term" value="F:metal ion binding"/>
    <property type="evidence" value="ECO:0007669"/>
    <property type="project" value="UniProtKB-KW"/>
</dbReference>
<dbReference type="RefSeq" id="WP_003372400.1">
    <property type="nucleotide sequence ID" value="NZ_JACBBA010000001.1"/>
</dbReference>
<proteinExistence type="predicted"/>
<evidence type="ECO:0000256" key="1">
    <source>
        <dbReference type="ARBA" id="ARBA00022448"/>
    </source>
</evidence>
<dbReference type="EMBL" id="SWOV01000011">
    <property type="protein sequence ID" value="NFF87405.1"/>
    <property type="molecule type" value="Genomic_DNA"/>
</dbReference>
<dbReference type="InterPro" id="IPR017900">
    <property type="entry name" value="4Fe4S_Fe_S_CS"/>
</dbReference>
<name>A0A0L9Y4H2_CLOBO</name>
<evidence type="ECO:0000256" key="2">
    <source>
        <dbReference type="ARBA" id="ARBA00022485"/>
    </source>
</evidence>
<keyword evidence="5" id="KW-0408">Iron</keyword>
<gene>
    <name evidence="9" type="ORF">FC774_05885</name>
    <name evidence="10" type="ORF">FDB51_05895</name>
    <name evidence="11" type="ORF">FDG31_15240</name>
</gene>
<dbReference type="SUPFAM" id="SSF54862">
    <property type="entry name" value="4Fe-4S ferredoxins"/>
    <property type="match status" value="1"/>
</dbReference>
<dbReference type="Proteomes" id="UP000476820">
    <property type="component" value="Unassembled WGS sequence"/>
</dbReference>
<sequence>MNKFLVLWKKYSFIVLMMFILLGLFDARIALLAIVCMVAPIIVSLFKGRFWCGNLCPRGSFYDNVVSKFSNKRKVPKFLKSYYFRAIVFVGMMTMFGLGIKQNLGNLYGIGMVFYRMIVVTTIIGIVLSLFYNHRTWCNFCPMGSVASIISKFKKSKKVLQVSSSCVSCKMCEKKCPLGIVPYEYKGDILSHPDCIQCGQCVSVCPKNAVGYDKITLK</sequence>
<dbReference type="GO" id="GO:0051539">
    <property type="term" value="F:4 iron, 4 sulfur cluster binding"/>
    <property type="evidence" value="ECO:0007669"/>
    <property type="project" value="UniProtKB-KW"/>
</dbReference>
<dbReference type="PROSITE" id="PS51379">
    <property type="entry name" value="4FE4S_FER_2"/>
    <property type="match status" value="2"/>
</dbReference>
<keyword evidence="7" id="KW-1133">Transmembrane helix</keyword>
<feature type="domain" description="4Fe-4S ferredoxin-type" evidence="8">
    <location>
        <begin position="187"/>
        <end position="215"/>
    </location>
</feature>
<feature type="domain" description="4Fe-4S ferredoxin-type" evidence="8">
    <location>
        <begin position="157"/>
        <end position="186"/>
    </location>
</feature>
<dbReference type="Pfam" id="PF13187">
    <property type="entry name" value="Fer4_9"/>
    <property type="match status" value="1"/>
</dbReference>
<keyword evidence="6" id="KW-0411">Iron-sulfur</keyword>
<keyword evidence="4" id="KW-0249">Electron transport</keyword>
<evidence type="ECO:0000256" key="3">
    <source>
        <dbReference type="ARBA" id="ARBA00022723"/>
    </source>
</evidence>
<evidence type="ECO:0000313" key="14">
    <source>
        <dbReference type="Proteomes" id="UP000486903"/>
    </source>
</evidence>
<dbReference type="Gene3D" id="3.30.70.20">
    <property type="match status" value="1"/>
</dbReference>
<dbReference type="Pfam" id="PF12801">
    <property type="entry name" value="Fer4_5"/>
    <property type="match status" value="2"/>
</dbReference>
<keyword evidence="2" id="KW-0004">4Fe-4S</keyword>
<feature type="transmembrane region" description="Helical" evidence="7">
    <location>
        <begin position="82"/>
        <end position="100"/>
    </location>
</feature>
<keyword evidence="7" id="KW-0812">Transmembrane</keyword>
<dbReference type="Proteomes" id="UP000473681">
    <property type="component" value="Unassembled WGS sequence"/>
</dbReference>
<evidence type="ECO:0000313" key="11">
    <source>
        <dbReference type="EMBL" id="NFV27489.1"/>
    </source>
</evidence>
<evidence type="ECO:0000256" key="7">
    <source>
        <dbReference type="SAM" id="Phobius"/>
    </source>
</evidence>
<dbReference type="InterPro" id="IPR017896">
    <property type="entry name" value="4Fe4S_Fe-S-bd"/>
</dbReference>
<accession>A0A0L9Y4H2</accession>
<evidence type="ECO:0000313" key="12">
    <source>
        <dbReference type="Proteomes" id="UP000473681"/>
    </source>
</evidence>
<evidence type="ECO:0000256" key="5">
    <source>
        <dbReference type="ARBA" id="ARBA00023004"/>
    </source>
</evidence>
<protein>
    <submittedName>
        <fullName evidence="9">4Fe-4S binding protein</fullName>
    </submittedName>
</protein>
<dbReference type="AlphaFoldDB" id="A0A0L9Y4H2"/>
<dbReference type="GO" id="GO:0005886">
    <property type="term" value="C:plasma membrane"/>
    <property type="evidence" value="ECO:0007669"/>
    <property type="project" value="TreeGrafter"/>
</dbReference>
<reference evidence="12 13" key="1">
    <citation type="submission" date="2019-04" db="EMBL/GenBank/DDBJ databases">
        <title>Genome sequencing of Clostridium botulinum Groups I-IV and Clostridium butyricum.</title>
        <authorList>
            <person name="Brunt J."/>
            <person name="Van Vliet A.H.M."/>
            <person name="Stringer S.C."/>
            <person name="Carter A.T."/>
            <person name="Peck M.W."/>
        </authorList>
    </citation>
    <scope>NUCLEOTIDE SEQUENCE [LARGE SCALE GENOMIC DNA]</scope>
    <source>
        <strain evidence="9 13">1605</strain>
        <strain evidence="11 14">BL81</strain>
        <strain evidence="10 12">CB-K-33E</strain>
    </source>
</reference>
<dbReference type="EMBL" id="SXFB01000016">
    <property type="protein sequence ID" value="NFV27489.1"/>
    <property type="molecule type" value="Genomic_DNA"/>
</dbReference>
<evidence type="ECO:0000259" key="8">
    <source>
        <dbReference type="PROSITE" id="PS51379"/>
    </source>
</evidence>
<dbReference type="PROSITE" id="PS00198">
    <property type="entry name" value="4FE4S_FER_1"/>
    <property type="match status" value="1"/>
</dbReference>
<dbReference type="PANTHER" id="PTHR30176">
    <property type="entry name" value="FERREDOXIN-TYPE PROTEIN NAPH"/>
    <property type="match status" value="1"/>
</dbReference>